<dbReference type="RefSeq" id="WP_062092949.1">
    <property type="nucleotide sequence ID" value="NZ_FCOK02000130.1"/>
</dbReference>
<proteinExistence type="predicted"/>
<evidence type="ECO:0000313" key="1">
    <source>
        <dbReference type="EMBL" id="SAL73172.1"/>
    </source>
</evidence>
<reference evidence="1 2" key="1">
    <citation type="submission" date="2016-01" db="EMBL/GenBank/DDBJ databases">
        <authorList>
            <person name="Oliw E.H."/>
        </authorList>
    </citation>
    <scope>NUCLEOTIDE SEQUENCE [LARGE SCALE GENOMIC DNA]</scope>
    <source>
        <strain evidence="1">LMG 27134</strain>
    </source>
</reference>
<dbReference type="OrthoDB" id="9132258at2"/>
<protein>
    <submittedName>
        <fullName evidence="1">Uncharacterized protein</fullName>
    </submittedName>
</protein>
<dbReference type="Proteomes" id="UP000054683">
    <property type="component" value="Unassembled WGS sequence"/>
</dbReference>
<sequence length="86" mass="9923">MDQQALDSTEVIVQHDGPEFIVRTEFRTEIHDDADSETQTLLFTLSRDADIEAIKQALSIYRRAFQRGVAEGRRAKLAEFRVWLAE</sequence>
<name>A0A158JW90_9BURK</name>
<accession>A0A158JW90</accession>
<dbReference type="EMBL" id="FCOK02000130">
    <property type="protein sequence ID" value="SAL73172.1"/>
    <property type="molecule type" value="Genomic_DNA"/>
</dbReference>
<gene>
    <name evidence="1" type="ORF">AWB69_08939</name>
</gene>
<dbReference type="AlphaFoldDB" id="A0A158JW90"/>
<organism evidence="1 2">
    <name type="scientific">Caballeronia udeis</name>
    <dbReference type="NCBI Taxonomy" id="1232866"/>
    <lineage>
        <taxon>Bacteria</taxon>
        <taxon>Pseudomonadati</taxon>
        <taxon>Pseudomonadota</taxon>
        <taxon>Betaproteobacteria</taxon>
        <taxon>Burkholderiales</taxon>
        <taxon>Burkholderiaceae</taxon>
        <taxon>Caballeronia</taxon>
    </lineage>
</organism>
<evidence type="ECO:0000313" key="2">
    <source>
        <dbReference type="Proteomes" id="UP000054683"/>
    </source>
</evidence>